<evidence type="ECO:0000313" key="1">
    <source>
        <dbReference type="EMBL" id="RPB24620.1"/>
    </source>
</evidence>
<dbReference type="AlphaFoldDB" id="A0A3N4LP41"/>
<keyword evidence="2" id="KW-1185">Reference proteome</keyword>
<sequence length="80" mass="9298">MATSSLFFFSHSHNLFHFGLRVRVLFICLFLRYWNTLILAGAHLVEEAGKGDPPPLGIYIYIYIYIRGKLVDYLLVHNPK</sequence>
<protein>
    <submittedName>
        <fullName evidence="1">Uncharacterized protein</fullName>
    </submittedName>
</protein>
<dbReference type="InParanoid" id="A0A3N4LP41"/>
<evidence type="ECO:0000313" key="2">
    <source>
        <dbReference type="Proteomes" id="UP000267821"/>
    </source>
</evidence>
<dbReference type="EMBL" id="ML121541">
    <property type="protein sequence ID" value="RPB24620.1"/>
    <property type="molecule type" value="Genomic_DNA"/>
</dbReference>
<organism evidence="1 2">
    <name type="scientific">Terfezia boudieri ATCC MYA-4762</name>
    <dbReference type="NCBI Taxonomy" id="1051890"/>
    <lineage>
        <taxon>Eukaryota</taxon>
        <taxon>Fungi</taxon>
        <taxon>Dikarya</taxon>
        <taxon>Ascomycota</taxon>
        <taxon>Pezizomycotina</taxon>
        <taxon>Pezizomycetes</taxon>
        <taxon>Pezizales</taxon>
        <taxon>Pezizaceae</taxon>
        <taxon>Terfezia</taxon>
    </lineage>
</organism>
<name>A0A3N4LP41_9PEZI</name>
<proteinExistence type="predicted"/>
<reference evidence="1 2" key="1">
    <citation type="journal article" date="2018" name="Nat. Ecol. Evol.">
        <title>Pezizomycetes genomes reveal the molecular basis of ectomycorrhizal truffle lifestyle.</title>
        <authorList>
            <person name="Murat C."/>
            <person name="Payen T."/>
            <person name="Noel B."/>
            <person name="Kuo A."/>
            <person name="Morin E."/>
            <person name="Chen J."/>
            <person name="Kohler A."/>
            <person name="Krizsan K."/>
            <person name="Balestrini R."/>
            <person name="Da Silva C."/>
            <person name="Montanini B."/>
            <person name="Hainaut M."/>
            <person name="Levati E."/>
            <person name="Barry K.W."/>
            <person name="Belfiori B."/>
            <person name="Cichocki N."/>
            <person name="Clum A."/>
            <person name="Dockter R.B."/>
            <person name="Fauchery L."/>
            <person name="Guy J."/>
            <person name="Iotti M."/>
            <person name="Le Tacon F."/>
            <person name="Lindquist E.A."/>
            <person name="Lipzen A."/>
            <person name="Malagnac F."/>
            <person name="Mello A."/>
            <person name="Molinier V."/>
            <person name="Miyauchi S."/>
            <person name="Poulain J."/>
            <person name="Riccioni C."/>
            <person name="Rubini A."/>
            <person name="Sitrit Y."/>
            <person name="Splivallo R."/>
            <person name="Traeger S."/>
            <person name="Wang M."/>
            <person name="Zifcakova L."/>
            <person name="Wipf D."/>
            <person name="Zambonelli A."/>
            <person name="Paolocci F."/>
            <person name="Nowrousian M."/>
            <person name="Ottonello S."/>
            <person name="Baldrian P."/>
            <person name="Spatafora J.W."/>
            <person name="Henrissat B."/>
            <person name="Nagy L.G."/>
            <person name="Aury J.M."/>
            <person name="Wincker P."/>
            <person name="Grigoriev I.V."/>
            <person name="Bonfante P."/>
            <person name="Martin F.M."/>
        </authorList>
    </citation>
    <scope>NUCLEOTIDE SEQUENCE [LARGE SCALE GENOMIC DNA]</scope>
    <source>
        <strain evidence="1 2">ATCC MYA-4762</strain>
    </source>
</reference>
<gene>
    <name evidence="1" type="ORF">L211DRAFT_178948</name>
</gene>
<accession>A0A3N4LP41</accession>
<dbReference type="Proteomes" id="UP000267821">
    <property type="component" value="Unassembled WGS sequence"/>
</dbReference>